<proteinExistence type="predicted"/>
<protein>
    <submittedName>
        <fullName evidence="1">Uncharacterized protein</fullName>
    </submittedName>
</protein>
<evidence type="ECO:0000313" key="1">
    <source>
        <dbReference type="EMBL" id="DAF87420.1"/>
    </source>
</evidence>
<dbReference type="EMBL" id="BK015962">
    <property type="protein sequence ID" value="DAF87420.1"/>
    <property type="molecule type" value="Genomic_DNA"/>
</dbReference>
<reference evidence="1" key="1">
    <citation type="journal article" date="2021" name="Proc. Natl. Acad. Sci. U.S.A.">
        <title>A Catalog of Tens of Thousands of Viruses from Human Metagenomes Reveals Hidden Associations with Chronic Diseases.</title>
        <authorList>
            <person name="Tisza M.J."/>
            <person name="Buck C.B."/>
        </authorList>
    </citation>
    <scope>NUCLEOTIDE SEQUENCE</scope>
    <source>
        <strain evidence="1">CtnPP24</strain>
    </source>
</reference>
<sequence>MGQDIHVYLARKTSQYAQENGCEKYYPVELFSQYYDNDNDNVVYSYAEPYNGRNYELFSWLMDGNGRVYVDESACPVGLYFDYDGLVPQKILKEWEDWEESGAYGYNAVMLSDIINHYNAISSTKYAVDDMLGSHSSNNELKDSIGDFIEDIKRYCSIEGAYYLTPQDILVVYWFDS</sequence>
<name>A0A8S5TYY8_9CAUD</name>
<accession>A0A8S5TYY8</accession>
<organism evidence="1">
    <name type="scientific">Siphoviridae sp. ctnPP24</name>
    <dbReference type="NCBI Taxonomy" id="2825662"/>
    <lineage>
        <taxon>Viruses</taxon>
        <taxon>Duplodnaviria</taxon>
        <taxon>Heunggongvirae</taxon>
        <taxon>Uroviricota</taxon>
        <taxon>Caudoviricetes</taxon>
    </lineage>
</organism>